<feature type="transmembrane region" description="Helical" evidence="1">
    <location>
        <begin position="97"/>
        <end position="121"/>
    </location>
</feature>
<dbReference type="EMBL" id="CAJSLV010000044">
    <property type="protein sequence ID" value="CAG6392260.1"/>
    <property type="molecule type" value="Genomic_DNA"/>
</dbReference>
<comment type="caution">
    <text evidence="2">The sequence shown here is derived from an EMBL/GenBank/DDBJ whole genome shotgun (WGS) entry which is preliminary data.</text>
</comment>
<keyword evidence="1" id="KW-0472">Membrane</keyword>
<protein>
    <recommendedName>
        <fullName evidence="4">Transmembrane protein</fullName>
    </recommendedName>
</protein>
<evidence type="ECO:0000313" key="2">
    <source>
        <dbReference type="EMBL" id="CAG6392260.1"/>
    </source>
</evidence>
<keyword evidence="1" id="KW-1133">Transmembrane helix</keyword>
<gene>
    <name evidence="2" type="ORF">SCOCK_160043</name>
</gene>
<proteinExistence type="predicted"/>
<dbReference type="AlphaFoldDB" id="A0A9W4DLN5"/>
<sequence length="156" mass="16112">MAMDGIAPEEALTALDAADRARRQVTEEVGLPRGYWWAMAAGWLVLGGLGSEAPSWVAGMATATFGAAHAALASRLLDGRRRTGRLQVSRAVAGHRVPLVVVGMLVGLVAVTVGAALALDADGADHAALWAAVLVAAIVGFGGPDILRVLRRWARA</sequence>
<feature type="transmembrane region" description="Helical" evidence="1">
    <location>
        <begin position="34"/>
        <end position="50"/>
    </location>
</feature>
<keyword evidence="1" id="KW-0812">Transmembrane</keyword>
<dbReference type="Proteomes" id="UP001152519">
    <property type="component" value="Unassembled WGS sequence"/>
</dbReference>
<evidence type="ECO:0000313" key="3">
    <source>
        <dbReference type="Proteomes" id="UP001152519"/>
    </source>
</evidence>
<organism evidence="2 3">
    <name type="scientific">Actinacidiphila cocklensis</name>
    <dbReference type="NCBI Taxonomy" id="887465"/>
    <lineage>
        <taxon>Bacteria</taxon>
        <taxon>Bacillati</taxon>
        <taxon>Actinomycetota</taxon>
        <taxon>Actinomycetes</taxon>
        <taxon>Kitasatosporales</taxon>
        <taxon>Streptomycetaceae</taxon>
        <taxon>Actinacidiphila</taxon>
    </lineage>
</organism>
<keyword evidence="3" id="KW-1185">Reference proteome</keyword>
<accession>A0A9W4DLN5</accession>
<evidence type="ECO:0000256" key="1">
    <source>
        <dbReference type="SAM" id="Phobius"/>
    </source>
</evidence>
<feature type="transmembrane region" description="Helical" evidence="1">
    <location>
        <begin position="56"/>
        <end position="77"/>
    </location>
</feature>
<name>A0A9W4DLN5_9ACTN</name>
<feature type="transmembrane region" description="Helical" evidence="1">
    <location>
        <begin position="127"/>
        <end position="147"/>
    </location>
</feature>
<reference evidence="2" key="1">
    <citation type="submission" date="2021-05" db="EMBL/GenBank/DDBJ databases">
        <authorList>
            <person name="Arsene-Ploetze F."/>
        </authorList>
    </citation>
    <scope>NUCLEOTIDE SEQUENCE</scope>
    <source>
        <strain evidence="2">DSM 42138</strain>
    </source>
</reference>
<evidence type="ECO:0008006" key="4">
    <source>
        <dbReference type="Google" id="ProtNLM"/>
    </source>
</evidence>